<gene>
    <name evidence="1" type="ORF">CDAR_309461</name>
</gene>
<evidence type="ECO:0000313" key="2">
    <source>
        <dbReference type="Proteomes" id="UP001054837"/>
    </source>
</evidence>
<proteinExistence type="predicted"/>
<keyword evidence="2" id="KW-1185">Reference proteome</keyword>
<comment type="caution">
    <text evidence="1">The sequence shown here is derived from an EMBL/GenBank/DDBJ whole genome shotgun (WGS) entry which is preliminary data.</text>
</comment>
<accession>A0AAV4SDP4</accession>
<protein>
    <submittedName>
        <fullName evidence="1">Uncharacterized protein</fullName>
    </submittedName>
</protein>
<sequence length="129" mass="14692">MDENLRRIQQYLGHMNEAIENTILLASNIFNRMEQVVDAHTSLDPETLTADECHARESELTILINRLQELRKETENIMNIYEIIVCDNSGHLNMKLNCPLFNIDNGQQVIERIILVGNGLISGNMTLGI</sequence>
<dbReference type="Proteomes" id="UP001054837">
    <property type="component" value="Unassembled WGS sequence"/>
</dbReference>
<reference evidence="1 2" key="1">
    <citation type="submission" date="2021-06" db="EMBL/GenBank/DDBJ databases">
        <title>Caerostris darwini draft genome.</title>
        <authorList>
            <person name="Kono N."/>
            <person name="Arakawa K."/>
        </authorList>
    </citation>
    <scope>NUCLEOTIDE SEQUENCE [LARGE SCALE GENOMIC DNA]</scope>
</reference>
<organism evidence="1 2">
    <name type="scientific">Caerostris darwini</name>
    <dbReference type="NCBI Taxonomy" id="1538125"/>
    <lineage>
        <taxon>Eukaryota</taxon>
        <taxon>Metazoa</taxon>
        <taxon>Ecdysozoa</taxon>
        <taxon>Arthropoda</taxon>
        <taxon>Chelicerata</taxon>
        <taxon>Arachnida</taxon>
        <taxon>Araneae</taxon>
        <taxon>Araneomorphae</taxon>
        <taxon>Entelegynae</taxon>
        <taxon>Araneoidea</taxon>
        <taxon>Araneidae</taxon>
        <taxon>Caerostris</taxon>
    </lineage>
</organism>
<evidence type="ECO:0000313" key="1">
    <source>
        <dbReference type="EMBL" id="GIY30887.1"/>
    </source>
</evidence>
<dbReference type="AlphaFoldDB" id="A0AAV4SDP4"/>
<dbReference type="EMBL" id="BPLQ01007566">
    <property type="protein sequence ID" value="GIY30887.1"/>
    <property type="molecule type" value="Genomic_DNA"/>
</dbReference>
<name>A0AAV4SDP4_9ARAC</name>